<dbReference type="Pfam" id="PF07992">
    <property type="entry name" value="Pyr_redox_2"/>
    <property type="match status" value="1"/>
</dbReference>
<evidence type="ECO:0000256" key="3">
    <source>
        <dbReference type="ARBA" id="ARBA00022827"/>
    </source>
</evidence>
<evidence type="ECO:0000256" key="2">
    <source>
        <dbReference type="ARBA" id="ARBA00022630"/>
    </source>
</evidence>
<comment type="caution">
    <text evidence="5">The sequence shown here is derived from an EMBL/GenBank/DDBJ whole genome shotgun (WGS) entry which is preliminary data.</text>
</comment>
<keyword evidence="2" id="KW-0285">Flavoprotein</keyword>
<sequence length="411" mass="44481">MAEYVIIGNGTAAVGCIEGIRSIDSNGAITVISGEEHHVYSRPLISYLLEGKTDLERMKYRPADFYEKNKVNLVYGKAAKIDTKKQVTILEGKGRFGYDKLCICTGSSPFVPPFEGLDKVKKKFSFMTLDDALDLEKVLTEKSKVLIVGAGLIGLKCAEGIAERVGSITVCDLADRVLSSILDAECAAYMQKELENHGVSFMLGDTAVKFDKNKAYMKSGAEVDFDILVLAVGVRAETELAKQAGCDINRGIIIDTGMDTTAANIYAAGDCAEGYDSSIGANRVLAILPSAYMQGRCAGINMAGGSSEITDAIPMNSIGFFGLHCATAGAYPEDGEIYEERTDKGIKRLYFKDSKLAGYMLIGDVNRAGIYTSLVREQTVLDEEMTEKVKKMPSLAIFSDEKRRTKLGGVV</sequence>
<dbReference type="PRINTS" id="PR00411">
    <property type="entry name" value="PNDRDTASEI"/>
</dbReference>
<comment type="cofactor">
    <cofactor evidence="1">
        <name>FAD</name>
        <dbReference type="ChEBI" id="CHEBI:57692"/>
    </cofactor>
</comment>
<dbReference type="InterPro" id="IPR036188">
    <property type="entry name" value="FAD/NAD-bd_sf"/>
</dbReference>
<dbReference type="RefSeq" id="WP_037288940.1">
    <property type="nucleotide sequence ID" value="NZ_JEOB01000004.1"/>
</dbReference>
<dbReference type="EMBL" id="JEOB01000004">
    <property type="protein sequence ID" value="EXM37494.1"/>
    <property type="molecule type" value="Genomic_DNA"/>
</dbReference>
<keyword evidence="3" id="KW-0274">FAD</keyword>
<dbReference type="Proteomes" id="UP000021369">
    <property type="component" value="Unassembled WGS sequence"/>
</dbReference>
<dbReference type="InterPro" id="IPR023753">
    <property type="entry name" value="FAD/NAD-binding_dom"/>
</dbReference>
<organism evidence="5 6">
    <name type="scientific">Ruminococcus albus SY3</name>
    <dbReference type="NCBI Taxonomy" id="1341156"/>
    <lineage>
        <taxon>Bacteria</taxon>
        <taxon>Bacillati</taxon>
        <taxon>Bacillota</taxon>
        <taxon>Clostridia</taxon>
        <taxon>Eubacteriales</taxon>
        <taxon>Oscillospiraceae</taxon>
        <taxon>Ruminococcus</taxon>
    </lineage>
</organism>
<keyword evidence="6" id="KW-1185">Reference proteome</keyword>
<gene>
    <name evidence="5" type="ORF">RASY3_12985</name>
</gene>
<dbReference type="PATRIC" id="fig|1341156.4.peg.3621"/>
<dbReference type="PANTHER" id="PTHR43429:SF3">
    <property type="entry name" value="NITRITE REDUCTASE [NAD(P)H]"/>
    <property type="match status" value="1"/>
</dbReference>
<protein>
    <submittedName>
        <fullName evidence="5">Pyridine nucleotide-disulfide oxidoreductase</fullName>
    </submittedName>
</protein>
<dbReference type="Gene3D" id="3.50.50.60">
    <property type="entry name" value="FAD/NAD(P)-binding domain"/>
    <property type="match status" value="2"/>
</dbReference>
<evidence type="ECO:0000313" key="5">
    <source>
        <dbReference type="EMBL" id="EXM37494.1"/>
    </source>
</evidence>
<reference evidence="5 6" key="1">
    <citation type="submission" date="2013-06" db="EMBL/GenBank/DDBJ databases">
        <title>Rumen cellulosomics: divergent fiber-degrading strategies revealed by comparative genome-wide analysis of six Ruminococcal strains.</title>
        <authorList>
            <person name="Dassa B."/>
            <person name="Borovok I."/>
            <person name="Lamed R."/>
            <person name="Flint H."/>
            <person name="Yeoman C.J."/>
            <person name="White B."/>
            <person name="Bayer E.A."/>
        </authorList>
    </citation>
    <scope>NUCLEOTIDE SEQUENCE [LARGE SCALE GENOMIC DNA]</scope>
    <source>
        <strain evidence="5 6">SY3</strain>
    </source>
</reference>
<feature type="domain" description="FAD/NAD(P)-binding" evidence="4">
    <location>
        <begin position="3"/>
        <end position="283"/>
    </location>
</feature>
<dbReference type="OrthoDB" id="9807946at2"/>
<name>A0A011UAA1_RUMAL</name>
<dbReference type="AlphaFoldDB" id="A0A011UAA1"/>
<dbReference type="PRINTS" id="PR00368">
    <property type="entry name" value="FADPNR"/>
</dbReference>
<dbReference type="GO" id="GO:0016491">
    <property type="term" value="F:oxidoreductase activity"/>
    <property type="evidence" value="ECO:0007669"/>
    <property type="project" value="InterPro"/>
</dbReference>
<dbReference type="InterPro" id="IPR016156">
    <property type="entry name" value="FAD/NAD-linked_Rdtase_dimer_sf"/>
</dbReference>
<dbReference type="PANTHER" id="PTHR43429">
    <property type="entry name" value="PYRIDINE NUCLEOTIDE-DISULFIDE OXIDOREDUCTASE DOMAIN-CONTAINING"/>
    <property type="match status" value="1"/>
</dbReference>
<dbReference type="SUPFAM" id="SSF51905">
    <property type="entry name" value="FAD/NAD(P)-binding domain"/>
    <property type="match status" value="2"/>
</dbReference>
<dbReference type="InterPro" id="IPR050260">
    <property type="entry name" value="FAD-bd_OxRdtase"/>
</dbReference>
<proteinExistence type="predicted"/>
<evidence type="ECO:0000313" key="6">
    <source>
        <dbReference type="Proteomes" id="UP000021369"/>
    </source>
</evidence>
<dbReference type="Gene3D" id="3.30.390.30">
    <property type="match status" value="1"/>
</dbReference>
<evidence type="ECO:0000256" key="1">
    <source>
        <dbReference type="ARBA" id="ARBA00001974"/>
    </source>
</evidence>
<accession>A0A011UAA1</accession>
<evidence type="ECO:0000259" key="4">
    <source>
        <dbReference type="Pfam" id="PF07992"/>
    </source>
</evidence>